<dbReference type="Pfam" id="PF12777">
    <property type="entry name" value="MT"/>
    <property type="match status" value="1"/>
</dbReference>
<dbReference type="Proteomes" id="UP000008820">
    <property type="component" value="Chromosome 2"/>
</dbReference>
<evidence type="ECO:0000256" key="2">
    <source>
        <dbReference type="ARBA" id="ARBA00008887"/>
    </source>
</evidence>
<dbReference type="Gene3D" id="1.10.8.720">
    <property type="entry name" value="Region D6 of dynein motor"/>
    <property type="match status" value="1"/>
</dbReference>
<organism evidence="17 18">
    <name type="scientific">Aedes aegypti</name>
    <name type="common">Yellowfever mosquito</name>
    <name type="synonym">Culex aegypti</name>
    <dbReference type="NCBI Taxonomy" id="7159"/>
    <lineage>
        <taxon>Eukaryota</taxon>
        <taxon>Metazoa</taxon>
        <taxon>Ecdysozoa</taxon>
        <taxon>Arthropoda</taxon>
        <taxon>Hexapoda</taxon>
        <taxon>Insecta</taxon>
        <taxon>Pterygota</taxon>
        <taxon>Neoptera</taxon>
        <taxon>Endopterygota</taxon>
        <taxon>Diptera</taxon>
        <taxon>Nematocera</taxon>
        <taxon>Culicoidea</taxon>
        <taxon>Culicidae</taxon>
        <taxon>Culicinae</taxon>
        <taxon>Aedini</taxon>
        <taxon>Aedes</taxon>
        <taxon>Stegomyia</taxon>
    </lineage>
</organism>
<dbReference type="GO" id="GO:0030286">
    <property type="term" value="C:dynein complex"/>
    <property type="evidence" value="ECO:0007669"/>
    <property type="project" value="UniProtKB-KW"/>
</dbReference>
<dbReference type="Pfam" id="PF18198">
    <property type="entry name" value="AAA_lid_11"/>
    <property type="match status" value="1"/>
</dbReference>
<evidence type="ECO:0000256" key="10">
    <source>
        <dbReference type="ARBA" id="ARBA00023212"/>
    </source>
</evidence>
<dbReference type="InterPro" id="IPR041658">
    <property type="entry name" value="AAA_lid_11"/>
</dbReference>
<dbReference type="GO" id="GO:0045505">
    <property type="term" value="F:dynein intermediate chain binding"/>
    <property type="evidence" value="ECO:0007669"/>
    <property type="project" value="InterPro"/>
</dbReference>
<dbReference type="GO" id="GO:0051959">
    <property type="term" value="F:dynein light intermediate chain binding"/>
    <property type="evidence" value="ECO:0007669"/>
    <property type="project" value="InterPro"/>
</dbReference>
<keyword evidence="9" id="KW-0505">Motor protein</keyword>
<keyword evidence="3" id="KW-0963">Cytoplasm</keyword>
<name>A0A6I8TGG7_AEDAE</name>
<dbReference type="InParanoid" id="A0A6I8TGG7"/>
<comment type="similarity">
    <text evidence="2">Belongs to the dynein heavy chain family.</text>
</comment>
<dbReference type="InterPro" id="IPR024743">
    <property type="entry name" value="Dynein_HC_stalk"/>
</dbReference>
<dbReference type="OrthoDB" id="447173at2759"/>
<evidence type="ECO:0000256" key="9">
    <source>
        <dbReference type="ARBA" id="ARBA00023175"/>
    </source>
</evidence>
<dbReference type="Pfam" id="PF12781">
    <property type="entry name" value="AAA_9"/>
    <property type="match status" value="1"/>
</dbReference>
<gene>
    <name evidence="17" type="primary">5569759</name>
</gene>
<dbReference type="Gene3D" id="1.20.1270.280">
    <property type="match status" value="1"/>
</dbReference>
<dbReference type="InterPro" id="IPR024317">
    <property type="entry name" value="Dynein_heavy_chain_D4_dom"/>
</dbReference>
<dbReference type="GO" id="GO:0008569">
    <property type="term" value="F:minus-end-directed microtubule motor activity"/>
    <property type="evidence" value="ECO:0007669"/>
    <property type="project" value="InterPro"/>
</dbReference>
<evidence type="ECO:0000256" key="8">
    <source>
        <dbReference type="ARBA" id="ARBA00023054"/>
    </source>
</evidence>
<feature type="domain" description="Dynein heavy chain AAA lid" evidence="15">
    <location>
        <begin position="1255"/>
        <end position="1424"/>
    </location>
</feature>
<dbReference type="PANTHER" id="PTHR45703">
    <property type="entry name" value="DYNEIN HEAVY CHAIN"/>
    <property type="match status" value="1"/>
</dbReference>
<dbReference type="InterPro" id="IPR027417">
    <property type="entry name" value="P-loop_NTPase"/>
</dbReference>
<keyword evidence="5" id="KW-0547">Nucleotide-binding</keyword>
<dbReference type="InterPro" id="IPR026983">
    <property type="entry name" value="DHC"/>
</dbReference>
<dbReference type="Gene3D" id="6.10.140.1060">
    <property type="match status" value="1"/>
</dbReference>
<evidence type="ECO:0000256" key="6">
    <source>
        <dbReference type="ARBA" id="ARBA00022840"/>
    </source>
</evidence>
<dbReference type="InterPro" id="IPR042219">
    <property type="entry name" value="AAA_lid_11_sf"/>
</dbReference>
<dbReference type="GO" id="GO:0005524">
    <property type="term" value="F:ATP binding"/>
    <property type="evidence" value="ECO:0007669"/>
    <property type="project" value="UniProtKB-KW"/>
</dbReference>
<evidence type="ECO:0000256" key="1">
    <source>
        <dbReference type="ARBA" id="ARBA00004245"/>
    </source>
</evidence>
<dbReference type="Gene3D" id="3.10.490.20">
    <property type="match status" value="1"/>
</dbReference>
<dbReference type="Pfam" id="PF03028">
    <property type="entry name" value="Dynein_heavy"/>
    <property type="match status" value="1"/>
</dbReference>
<dbReference type="Gene3D" id="1.20.920.20">
    <property type="match status" value="1"/>
</dbReference>
<dbReference type="Gene3D" id="3.40.50.300">
    <property type="entry name" value="P-loop containing nucleotide triphosphate hydrolases"/>
    <property type="match status" value="3"/>
</dbReference>
<keyword evidence="4" id="KW-0493">Microtubule</keyword>
<evidence type="ECO:0000313" key="17">
    <source>
        <dbReference type="EnsemblMetazoa" id="AAEL007911-PC"/>
    </source>
</evidence>
<dbReference type="GO" id="GO:0005874">
    <property type="term" value="C:microtubule"/>
    <property type="evidence" value="ECO:0007669"/>
    <property type="project" value="UniProtKB-KW"/>
</dbReference>
<evidence type="ECO:0000313" key="18">
    <source>
        <dbReference type="Proteomes" id="UP000008820"/>
    </source>
</evidence>
<protein>
    <submittedName>
        <fullName evidence="17">Uncharacterized protein</fullName>
    </submittedName>
</protein>
<feature type="domain" description="Dynein heavy chain ATP-binding dynein motor region" evidence="14">
    <location>
        <begin position="647"/>
        <end position="857"/>
    </location>
</feature>
<dbReference type="Pfam" id="PF18199">
    <property type="entry name" value="Dynein_C"/>
    <property type="match status" value="1"/>
</dbReference>
<evidence type="ECO:0000259" key="15">
    <source>
        <dbReference type="Pfam" id="PF18198"/>
    </source>
</evidence>
<proteinExistence type="inferred from homology"/>
<dbReference type="InterPro" id="IPR035706">
    <property type="entry name" value="AAA_9"/>
</dbReference>
<sequence length="1736" mass="200837">MDACLGPNTETTLFYDAIEHVSRVSRIFKATAHIALVGNVGSGRETICKIAAQVVKDTSFKILDIQSNTKDEIIDLKLGEIFECCKYNQTLCVVRIDHFAEINSSLLDIINSIIVNGTISGYYPCSRNSRSNMEETTWLQIRRNLHFALLIPMEKHQYWKIHQTYPSMMSIITKNCVQCMTEKSLHEISETFFKKKIVFDVPIMKESTNETPRSKLIRKRESLVQSTEERMQIAMSEAATRIHSVVTQELRNSNRNSHILDSWYFELLYTFTRIFHNKRNEIAKNFKKFSNGIRRIKEATESVANLKIDLEKQQEKITVYQQELNEFINNIQAQTANADLQNQEVAEKRVKIGAEEIICKELAAIAETDLNKAMPALNSAIAALDSLNKKDMNEIKSYARPPVKVELVLNAVMILLGKEPTWTEAKRQLGEQKFLDTLKNYDKNNIPESTLKTIGGFVRNPELEPNKVGVVSRAAKSLMLWVRAIDNYGKVYKYVGPKIKRMEDATNSLREKQQSLREAEQRLTELAEQLTLLRKEYEIKMQSKFELEENAKAMAIKLKRSETLIDGLSEENSRWKNTAEELKSQYDQLIGNSVIVAASLVYFGCITPATRESLKSQWMVDLEALEISFTANCSTFSYFYSNETLQTWCSLGLPNDGLTVENATILLNSNLRSPLAVDPQGEIRRWLFQQNTKLISYNLDEERILSQVEEFAQSHQHIIAVNLREANINHFSQLQTYHKTYHSNKSGTKQYDSALVVITTEEIPYHNKLKKTANVINFILDKSGLEVKLLVTIIKHENPSLEERKEALEQMIISSNETITNLEENILHILNHSQLPLIENEELYGTLQVSKQTASSVKENLKHAALTKTEIESSRDIYRSCATRASLLFFILEDLKHVNAAYRFKLEWYILLFIESLEKSGREQNIEERKKKIINHHTFNLFRYVRCALSLSDQTIFAFHLCVRVLLEEEVLTAREFLFFLNGAEKIDRHEQIENPNPDWIKPALWDNITELDKLPGFRGIAQSFDEINATWKTWCLSEFPEEETLPESWDRNLTLFQKYTLVRSVRLDRTVPCMKSFVATYQGKRFIDDNSSTLHDLLSISDPATPIILISDDENKPLEEVHNLHKIYNGKSNKTLQHVNMGTESFETTVKHLKNCVKSQNWLYLNQCWQSRQFLANFELIHQYLRTIDQKSGFRLWIVMHNRKTLFPVHVLHNCLKYRCSSPTGIKHNMKLIFEQIGDNFRKTEKSKHSLNYNKLIFALAFFHALLNERNKYLSLGWNMQYNFTIMDFKLSESLVAYSFDKLMEPKYKKNIQTLPSSSIIDSSIIPSADGDDVLWSFVKNAVLQVGYGTNFTDSWDQRIFDAYCTNIFRRELIELSQCALVPDDDTPYQIPRNVNFMSYLNFIVSQFPQEDGNKVFGQNENANIIYLESCSAYALQKLRLVQLQGKISSHGQQFDVTNLDKAKKLIMELLIVVPECLDYENVQRIVESKKTHVNLCLMQETYQYNLTLEIVRQSLEKTSEMLSGVITITSELLDFLQDLQRNRIPQAWISQLSLSYSTDKNVSDWIIELKHRVNHLRKWTETGQLSTDVTLGFFLNPKLFIHSVMRIHSDAYNIPLHDLTWEVSVSQTAKPVLRTPIENGFIGRGFYLYNGGWDIQDQCLVVPKILQLIHRMPPMMFKPTRKMNTENKTGFQCPCYYSSKKEKSSFIMEIDLNPGNNEKSTWIKMNTCMLLNES</sequence>
<dbReference type="Gene3D" id="1.10.8.1220">
    <property type="match status" value="1"/>
</dbReference>
<feature type="domain" description="Dynein heavy chain AAA module D4" evidence="13">
    <location>
        <begin position="12"/>
        <end position="274"/>
    </location>
</feature>
<keyword evidence="8" id="KW-0175">Coiled coil</keyword>
<dbReference type="SUPFAM" id="SSF52540">
    <property type="entry name" value="P-loop containing nucleoside triphosphate hydrolases"/>
    <property type="match status" value="1"/>
</dbReference>
<dbReference type="FunFam" id="1.20.920.20:FF:000001">
    <property type="entry name" value="dynein heavy chain 2, axonemal"/>
    <property type="match status" value="1"/>
</dbReference>
<accession>A0A6I8TGG7</accession>
<dbReference type="InterPro" id="IPR004273">
    <property type="entry name" value="Dynein_heavy_D6_P-loop"/>
</dbReference>
<dbReference type="GO" id="GO:0007018">
    <property type="term" value="P:microtubule-based movement"/>
    <property type="evidence" value="ECO:0007669"/>
    <property type="project" value="InterPro"/>
</dbReference>
<keyword evidence="7" id="KW-0243">Dynein</keyword>
<comment type="subcellular location">
    <subcellularLocation>
        <location evidence="1">Cytoplasm</location>
        <location evidence="1">Cytoskeleton</location>
    </subcellularLocation>
</comment>
<keyword evidence="18" id="KW-1185">Reference proteome</keyword>
<dbReference type="EnsemblMetazoa" id="AAEL007911-RC">
    <property type="protein sequence ID" value="AAEL007911-PC"/>
    <property type="gene ID" value="AAEL007911"/>
</dbReference>
<evidence type="ECO:0000259" key="14">
    <source>
        <dbReference type="Pfam" id="PF12781"/>
    </source>
</evidence>
<dbReference type="PANTHER" id="PTHR45703:SF36">
    <property type="entry name" value="DYNEIN HEAVY CHAIN, CYTOPLASMIC"/>
    <property type="match status" value="1"/>
</dbReference>
<dbReference type="Pfam" id="PF12780">
    <property type="entry name" value="AAA_8"/>
    <property type="match status" value="1"/>
</dbReference>
<feature type="domain" description="Dynein heavy chain C-terminal" evidence="16">
    <location>
        <begin position="1442"/>
        <end position="1733"/>
    </location>
</feature>
<dbReference type="InterPro" id="IPR041228">
    <property type="entry name" value="Dynein_C"/>
</dbReference>
<evidence type="ECO:0000259" key="12">
    <source>
        <dbReference type="Pfam" id="PF12777"/>
    </source>
</evidence>
<evidence type="ECO:0000259" key="16">
    <source>
        <dbReference type="Pfam" id="PF18199"/>
    </source>
</evidence>
<feature type="domain" description="Dynein heavy chain coiled coil stalk" evidence="12">
    <location>
        <begin position="288"/>
        <end position="617"/>
    </location>
</feature>
<keyword evidence="6" id="KW-0067">ATP-binding</keyword>
<evidence type="ECO:0000256" key="4">
    <source>
        <dbReference type="ARBA" id="ARBA00022701"/>
    </source>
</evidence>
<evidence type="ECO:0000256" key="5">
    <source>
        <dbReference type="ARBA" id="ARBA00022741"/>
    </source>
</evidence>
<reference evidence="17 18" key="1">
    <citation type="submission" date="2017-06" db="EMBL/GenBank/DDBJ databases">
        <title>Aedes aegypti genome working group (AGWG) sequencing and assembly.</title>
        <authorList>
            <consortium name="Aedes aegypti Genome Working Group (AGWG)"/>
            <person name="Matthews B.J."/>
        </authorList>
    </citation>
    <scope>NUCLEOTIDE SEQUENCE [LARGE SCALE GENOMIC DNA]</scope>
    <source>
        <strain evidence="17 18">LVP_AGWG</strain>
    </source>
</reference>
<keyword evidence="10" id="KW-0206">Cytoskeleton</keyword>
<feature type="domain" description="Dynein heavy chain region D6 P-loop" evidence="11">
    <location>
        <begin position="1104"/>
        <end position="1218"/>
    </location>
</feature>
<evidence type="ECO:0000256" key="7">
    <source>
        <dbReference type="ARBA" id="ARBA00023017"/>
    </source>
</evidence>
<evidence type="ECO:0000256" key="3">
    <source>
        <dbReference type="ARBA" id="ARBA00022490"/>
    </source>
</evidence>
<evidence type="ECO:0000259" key="11">
    <source>
        <dbReference type="Pfam" id="PF03028"/>
    </source>
</evidence>
<evidence type="ECO:0000259" key="13">
    <source>
        <dbReference type="Pfam" id="PF12780"/>
    </source>
</evidence>
<dbReference type="InterPro" id="IPR043160">
    <property type="entry name" value="Dynein_C_barrel"/>
</dbReference>
<reference evidence="17" key="2">
    <citation type="submission" date="2020-05" db="UniProtKB">
        <authorList>
            <consortium name="EnsemblMetazoa"/>
        </authorList>
    </citation>
    <scope>IDENTIFICATION</scope>
    <source>
        <strain evidence="17">LVP_AGWG</strain>
    </source>
</reference>